<proteinExistence type="predicted"/>
<dbReference type="AlphaFoldDB" id="A0A645CTZ0"/>
<comment type="caution">
    <text evidence="1">The sequence shown here is derived from an EMBL/GenBank/DDBJ whole genome shotgun (WGS) entry which is preliminary data.</text>
</comment>
<gene>
    <name evidence="1" type="ORF">SDC9_127434</name>
</gene>
<name>A0A645CTZ0_9ZZZZ</name>
<organism evidence="1">
    <name type="scientific">bioreactor metagenome</name>
    <dbReference type="NCBI Taxonomy" id="1076179"/>
    <lineage>
        <taxon>unclassified sequences</taxon>
        <taxon>metagenomes</taxon>
        <taxon>ecological metagenomes</taxon>
    </lineage>
</organism>
<sequence>MEIVGSGIGEVLPIRNGVMIVPIQASIESAGKTLGWSSASTSRGSIVFTFETAAEPELIYLYSFEDLDNESAWAVYDTTLTGFIEEY</sequence>
<reference evidence="1" key="1">
    <citation type="submission" date="2019-08" db="EMBL/GenBank/DDBJ databases">
        <authorList>
            <person name="Kucharzyk K."/>
            <person name="Murdoch R.W."/>
            <person name="Higgins S."/>
            <person name="Loffler F."/>
        </authorList>
    </citation>
    <scope>NUCLEOTIDE SEQUENCE</scope>
</reference>
<dbReference type="EMBL" id="VSSQ01030017">
    <property type="protein sequence ID" value="MPM80387.1"/>
    <property type="molecule type" value="Genomic_DNA"/>
</dbReference>
<accession>A0A645CTZ0</accession>
<evidence type="ECO:0000313" key="1">
    <source>
        <dbReference type="EMBL" id="MPM80387.1"/>
    </source>
</evidence>
<protein>
    <submittedName>
        <fullName evidence="1">Uncharacterized protein</fullName>
    </submittedName>
</protein>